<keyword evidence="1" id="KW-0032">Aminotransferase</keyword>
<dbReference type="AlphaFoldDB" id="A0A7C5P7C1"/>
<protein>
    <submittedName>
        <fullName evidence="1">Aminotransferase</fullName>
    </submittedName>
</protein>
<organism evidence="1">
    <name type="scientific">Thermococcus litoralis</name>
    <dbReference type="NCBI Taxonomy" id="2265"/>
    <lineage>
        <taxon>Archaea</taxon>
        <taxon>Methanobacteriati</taxon>
        <taxon>Methanobacteriota</taxon>
        <taxon>Thermococci</taxon>
        <taxon>Thermococcales</taxon>
        <taxon>Thermococcaceae</taxon>
        <taxon>Thermococcus</taxon>
    </lineage>
</organism>
<comment type="caution">
    <text evidence="1">The sequence shown here is derived from an EMBL/GenBank/DDBJ whole genome shotgun (WGS) entry which is preliminary data.</text>
</comment>
<dbReference type="EMBL" id="DRTU01000291">
    <property type="protein sequence ID" value="HHI01211.1"/>
    <property type="molecule type" value="Genomic_DNA"/>
</dbReference>
<dbReference type="Proteomes" id="UP000886217">
    <property type="component" value="Unassembled WGS sequence"/>
</dbReference>
<keyword evidence="1" id="KW-0808">Transferase</keyword>
<gene>
    <name evidence="1" type="ORF">ENL40_07100</name>
</gene>
<dbReference type="GO" id="GO:0008483">
    <property type="term" value="F:transaminase activity"/>
    <property type="evidence" value="ECO:0007669"/>
    <property type="project" value="UniProtKB-KW"/>
</dbReference>
<sequence>MRKLSILLSVFVLFGLFGMAFASAATVAVDLAHGENEKYLAEDVLEYETNKTLAHGIVKT</sequence>
<feature type="non-terminal residue" evidence="1">
    <location>
        <position position="60"/>
    </location>
</feature>
<name>A0A7C5P7C1_THELI</name>
<accession>A0A7C5P7C1</accession>
<evidence type="ECO:0000313" key="1">
    <source>
        <dbReference type="EMBL" id="HHI01211.1"/>
    </source>
</evidence>
<reference evidence="1" key="1">
    <citation type="journal article" date="2020" name="mSystems">
        <title>Genome- and Community-Level Interaction Insights into Carbon Utilization and Element Cycling Functions of Hydrothermarchaeota in Hydrothermal Sediment.</title>
        <authorList>
            <person name="Zhou Z."/>
            <person name="Liu Y."/>
            <person name="Xu W."/>
            <person name="Pan J."/>
            <person name="Luo Z.H."/>
            <person name="Li M."/>
        </authorList>
    </citation>
    <scope>NUCLEOTIDE SEQUENCE [LARGE SCALE GENOMIC DNA]</scope>
    <source>
        <strain evidence="1">HyVt-93</strain>
    </source>
</reference>
<proteinExistence type="predicted"/>